<proteinExistence type="predicted"/>
<dbReference type="OrthoDB" id="8962706at2759"/>
<accession>A0A7J5YL84</accession>
<dbReference type="PANTHER" id="PTHR11412:SF136">
    <property type="entry name" value="CD109 ANTIGEN"/>
    <property type="match status" value="1"/>
</dbReference>
<keyword evidence="6" id="KW-1185">Reference proteome</keyword>
<dbReference type="GO" id="GO:0004866">
    <property type="term" value="F:endopeptidase inhibitor activity"/>
    <property type="evidence" value="ECO:0007669"/>
    <property type="project" value="InterPro"/>
</dbReference>
<evidence type="ECO:0000256" key="3">
    <source>
        <dbReference type="SAM" id="MobiDB-lite"/>
    </source>
</evidence>
<feature type="region of interest" description="Disordered" evidence="3">
    <location>
        <begin position="1"/>
        <end position="48"/>
    </location>
</feature>
<dbReference type="Proteomes" id="UP000518266">
    <property type="component" value="Unassembled WGS sequence"/>
</dbReference>
<evidence type="ECO:0000313" key="5">
    <source>
        <dbReference type="EMBL" id="KAF3850256.1"/>
    </source>
</evidence>
<organism evidence="5 6">
    <name type="scientific">Dissostichus mawsoni</name>
    <name type="common">Antarctic cod</name>
    <dbReference type="NCBI Taxonomy" id="36200"/>
    <lineage>
        <taxon>Eukaryota</taxon>
        <taxon>Metazoa</taxon>
        <taxon>Chordata</taxon>
        <taxon>Craniata</taxon>
        <taxon>Vertebrata</taxon>
        <taxon>Euteleostomi</taxon>
        <taxon>Actinopterygii</taxon>
        <taxon>Neopterygii</taxon>
        <taxon>Teleostei</taxon>
        <taxon>Neoteleostei</taxon>
        <taxon>Acanthomorphata</taxon>
        <taxon>Eupercaria</taxon>
        <taxon>Perciformes</taxon>
        <taxon>Notothenioidei</taxon>
        <taxon>Nototheniidae</taxon>
        <taxon>Dissostichus</taxon>
    </lineage>
</organism>
<comment type="caution">
    <text evidence="5">The sequence shown here is derived from an EMBL/GenBank/DDBJ whole genome shotgun (WGS) entry which is preliminary data.</text>
</comment>
<gene>
    <name evidence="5" type="ORF">F7725_019975</name>
</gene>
<feature type="compositionally biased region" description="Polar residues" evidence="3">
    <location>
        <begin position="39"/>
        <end position="48"/>
    </location>
</feature>
<feature type="compositionally biased region" description="Basic residues" evidence="3">
    <location>
        <begin position="1"/>
        <end position="16"/>
    </location>
</feature>
<name>A0A7J5YL84_DISMA</name>
<dbReference type="PANTHER" id="PTHR11412">
    <property type="entry name" value="MACROGLOBULIN / COMPLEMENT"/>
    <property type="match status" value="1"/>
</dbReference>
<dbReference type="InterPro" id="IPR002890">
    <property type="entry name" value="MG2"/>
</dbReference>
<dbReference type="GO" id="GO:0005615">
    <property type="term" value="C:extracellular space"/>
    <property type="evidence" value="ECO:0007669"/>
    <property type="project" value="TreeGrafter"/>
</dbReference>
<evidence type="ECO:0000313" key="6">
    <source>
        <dbReference type="Proteomes" id="UP000518266"/>
    </source>
</evidence>
<keyword evidence="1" id="KW-0732">Signal</keyword>
<dbReference type="InterPro" id="IPR050473">
    <property type="entry name" value="A2M/Complement_sys"/>
</dbReference>
<reference evidence="5 6" key="1">
    <citation type="submission" date="2020-03" db="EMBL/GenBank/DDBJ databases">
        <title>Dissostichus mawsoni Genome sequencing and assembly.</title>
        <authorList>
            <person name="Park H."/>
        </authorList>
    </citation>
    <scope>NUCLEOTIDE SEQUENCE [LARGE SCALE GENOMIC DNA]</scope>
    <source>
        <strain evidence="5">DM0001</strain>
        <tissue evidence="5">Muscle</tissue>
    </source>
</reference>
<evidence type="ECO:0000256" key="2">
    <source>
        <dbReference type="ARBA" id="ARBA00022966"/>
    </source>
</evidence>
<evidence type="ECO:0000256" key="1">
    <source>
        <dbReference type="ARBA" id="ARBA00022729"/>
    </source>
</evidence>
<sequence length="123" mass="13360">MKNPRGKSGKLRRRRGGGGGGGGEEERRRRRGGLHFNPKGSSTFLQTDRSSYLPGQVVKIRAVSVLPDGKPLQRPLNISINDPRGNLLRQWLDVEGVLGVVSTEFQLSETLLWGNGASSPPST</sequence>
<dbReference type="AlphaFoldDB" id="A0A7J5YL84"/>
<dbReference type="Gene3D" id="2.60.40.1930">
    <property type="match status" value="1"/>
</dbReference>
<keyword evidence="2" id="KW-0882">Thioester bond</keyword>
<protein>
    <recommendedName>
        <fullName evidence="4">Macroglobulin domain-containing protein</fullName>
    </recommendedName>
</protein>
<evidence type="ECO:0000259" key="4">
    <source>
        <dbReference type="Pfam" id="PF01835"/>
    </source>
</evidence>
<dbReference type="EMBL" id="JAAKFY010000011">
    <property type="protein sequence ID" value="KAF3850256.1"/>
    <property type="molecule type" value="Genomic_DNA"/>
</dbReference>
<dbReference type="Pfam" id="PF01835">
    <property type="entry name" value="MG2"/>
    <property type="match status" value="1"/>
</dbReference>
<feature type="domain" description="Macroglobulin" evidence="4">
    <location>
        <begin position="43"/>
        <end position="112"/>
    </location>
</feature>